<organism evidence="1 2">
    <name type="scientific">Euproctis pseudoconspersa nucleopolyhedrovirus</name>
    <dbReference type="NCBI Taxonomy" id="307467"/>
    <lineage>
        <taxon>Viruses</taxon>
        <taxon>Viruses incertae sedis</taxon>
        <taxon>Naldaviricetes</taxon>
        <taxon>Lefavirales</taxon>
        <taxon>Baculoviridae</taxon>
        <taxon>Alphabaculovirus</taxon>
        <taxon>Alphabaculovirus eupseudoconspersae</taxon>
    </lineage>
</organism>
<name>C3TWW2_9ABAC</name>
<keyword evidence="2" id="KW-1185">Reference proteome</keyword>
<dbReference type="Proteomes" id="UP000203846">
    <property type="component" value="Segment"/>
</dbReference>
<dbReference type="EMBL" id="FJ227128">
    <property type="protein sequence ID" value="ACO53504.1"/>
    <property type="molecule type" value="Genomic_DNA"/>
</dbReference>
<dbReference type="OrthoDB" id="23658at10239"/>
<evidence type="ECO:0000313" key="2">
    <source>
        <dbReference type="Proteomes" id="UP000203846"/>
    </source>
</evidence>
<proteinExistence type="predicted"/>
<protein>
    <submittedName>
        <fullName evidence="1">DBP2</fullName>
    </submittedName>
</protein>
<dbReference type="InterPro" id="IPR006871">
    <property type="entry name" value="ssDNA-bd_baculovirus"/>
</dbReference>
<accession>C3TWW2</accession>
<reference evidence="1 2" key="1">
    <citation type="journal article" date="2009" name="Virus Genes">
        <title>Morphology and genome of Euproctis pseudoconspersa nucleopolyhedrovirus.</title>
        <authorList>
            <person name="Tang X.D."/>
            <person name="Xiao Q."/>
            <person name="Ma X.C."/>
            <person name="Zhu Z.R."/>
            <person name="Zhang C.X."/>
        </authorList>
    </citation>
    <scope>NUCLEOTIDE SEQUENCE [LARGE SCALE GENOMIC DNA]</scope>
    <source>
        <strain evidence="1 2">Hangzhou</strain>
    </source>
</reference>
<dbReference type="GeneID" id="7804609"/>
<sequence length="269" mass="30495">MHSRADDNDDEKLCIIEAPVFRPAGVLWQDKFLNKLNRKIVDSSTINCASFNNKLKECLAPLADCEPFEVCAGALEVTKKLHRTGGDTYCVSSASIKSTPKCAFFFDKITMTRKTSRFNNGNDYFVLSWPGLHKLNRVYGRALEKYTKAPVTLQTQLYYAVPDYKNNFASLIVFARKFYWVKREANDFLYSSGRLCDRLGVTVQPFEPADVDRHFVENESVSMLMGAVVQGIRQTGKEIEVTDINNSKIIKTKTFALAIKPMLFVAIEQ</sequence>
<dbReference type="Pfam" id="PF04786">
    <property type="entry name" value="Baculo_DNA_bind"/>
    <property type="match status" value="1"/>
</dbReference>
<evidence type="ECO:0000313" key="1">
    <source>
        <dbReference type="EMBL" id="ACO53504.1"/>
    </source>
</evidence>
<dbReference type="RefSeq" id="YP_002854664.1">
    <property type="nucleotide sequence ID" value="NC_012639.1"/>
</dbReference>
<dbReference type="KEGG" id="vg:7804609"/>